<dbReference type="InterPro" id="IPR051419">
    <property type="entry name" value="Lys/N-term_MeTrsfase_sf"/>
</dbReference>
<evidence type="ECO:0000313" key="6">
    <source>
        <dbReference type="EMBL" id="RWS13918.1"/>
    </source>
</evidence>
<name>A0A443RF79_9ACAR</name>
<evidence type="ECO:0000256" key="3">
    <source>
        <dbReference type="ARBA" id="ARBA00022679"/>
    </source>
</evidence>
<organism evidence="6 7">
    <name type="scientific">Dinothrombium tinctorium</name>
    <dbReference type="NCBI Taxonomy" id="1965070"/>
    <lineage>
        <taxon>Eukaryota</taxon>
        <taxon>Metazoa</taxon>
        <taxon>Ecdysozoa</taxon>
        <taxon>Arthropoda</taxon>
        <taxon>Chelicerata</taxon>
        <taxon>Arachnida</taxon>
        <taxon>Acari</taxon>
        <taxon>Acariformes</taxon>
        <taxon>Trombidiformes</taxon>
        <taxon>Prostigmata</taxon>
        <taxon>Anystina</taxon>
        <taxon>Parasitengona</taxon>
        <taxon>Trombidioidea</taxon>
        <taxon>Trombidiidae</taxon>
        <taxon>Dinothrombium</taxon>
    </lineage>
</organism>
<comment type="caution">
    <text evidence="6">The sequence shown here is derived from an EMBL/GenBank/DDBJ whole genome shotgun (WGS) entry which is preliminary data.</text>
</comment>
<keyword evidence="3 6" id="KW-0808">Transferase</keyword>
<proteinExistence type="inferred from homology"/>
<sequence>MNLLPKSSKEFANEEYWNAFFAKRDKSFEWYGNYVQLSAFLHKYIKRKDKVLNVGCGNSTLGHDLYVNGIVNIVNIDLSDLVIKQMVKKYAASDNTGLQFVAMDVFDLKFDNQTFTVVLDKGTLDAIVADGSNETLMKVDKMFGEIDRVLKFMGRYICISLLQSHVLTKFLNWFQSKNNYMIRIHRCFDAETAMQIETNLSAVIFPVFVVVCTKMNSSLSFPFELYLQNDLSAKPMKISNVDEVLIVVNTMQQYAVLTYSLKNKSIPPDSEISLTLFTQIDESNPRYSIFILDNISQDSTTKYAVFIVPQGQETQWLFGSPEGRRELAKMCKTQRLAVVHLNRNHIYQDLKLVQDELSSKVMDYAPKNVKHANGKPIPYLSLGEDVGKRIIKHKGKSEMSGDYVIEDVYSADGVFRRLIFLSNEYVVQSECKLTEASGKLKHIHNYLACRHHYGLFAGIVLQNKFKAESDCFRILLVGFGGGCFSTFIQRNIKLNRKLIFDIVEIDKEMINVAKDWFGWQDNISSKDNIKSTVHITDGIEFIKQKASDNCGYDVILFDVDSKDVEKGLSCPPLSFVEKSFLECVHKLVALNKGIFVLNLVARNTSLKNQIKFDVKNLFPCVYSFSVPEELNEILYCFTVKSDLFFEINDDKAKENLINETVKSTLSSKSLKSVSPISESFKCMKIVD</sequence>
<dbReference type="GO" id="GO:0008168">
    <property type="term" value="F:methyltransferase activity"/>
    <property type="evidence" value="ECO:0007669"/>
    <property type="project" value="UniProtKB-KW"/>
</dbReference>
<keyword evidence="2 6" id="KW-0489">Methyltransferase</keyword>
<dbReference type="InterPro" id="IPR029063">
    <property type="entry name" value="SAM-dependent_MTases_sf"/>
</dbReference>
<dbReference type="STRING" id="1965070.A0A443RF79"/>
<dbReference type="PANTHER" id="PTHR12176:SF78">
    <property type="entry name" value="EEF1A LYSINE AND N-TERMINAL METHYLTRANSFERASE"/>
    <property type="match status" value="1"/>
</dbReference>
<evidence type="ECO:0000256" key="1">
    <source>
        <dbReference type="ARBA" id="ARBA00008361"/>
    </source>
</evidence>
<reference evidence="6 7" key="1">
    <citation type="journal article" date="2018" name="Gigascience">
        <title>Genomes of trombidid mites reveal novel predicted allergens and laterally-transferred genes associated with secondary metabolism.</title>
        <authorList>
            <person name="Dong X."/>
            <person name="Chaisiri K."/>
            <person name="Xia D."/>
            <person name="Armstrong S.D."/>
            <person name="Fang Y."/>
            <person name="Donnelly M.J."/>
            <person name="Kadowaki T."/>
            <person name="McGarry J.W."/>
            <person name="Darby A.C."/>
            <person name="Makepeace B.L."/>
        </authorList>
    </citation>
    <scope>NUCLEOTIDE SEQUENCE [LARGE SCALE GENOMIC DNA]</scope>
    <source>
        <strain evidence="6">UoL-WK</strain>
    </source>
</reference>
<dbReference type="CDD" id="cd02440">
    <property type="entry name" value="AdoMet_MTases"/>
    <property type="match status" value="1"/>
</dbReference>
<dbReference type="PANTHER" id="PTHR12176">
    <property type="entry name" value="SAM-DEPENDENT METHYLTRANSFERASE SUPERFAMILY PROTEIN"/>
    <property type="match status" value="1"/>
</dbReference>
<evidence type="ECO:0000256" key="4">
    <source>
        <dbReference type="ARBA" id="ARBA00023268"/>
    </source>
</evidence>
<protein>
    <submittedName>
        <fullName evidence="6">Methyltransferase-like protein 13 isoform X1</fullName>
    </submittedName>
</protein>
<dbReference type="GO" id="GO:0032259">
    <property type="term" value="P:methylation"/>
    <property type="evidence" value="ECO:0007669"/>
    <property type="project" value="UniProtKB-KW"/>
</dbReference>
<dbReference type="Gene3D" id="3.40.50.150">
    <property type="entry name" value="Vaccinia Virus protein VP39"/>
    <property type="match status" value="2"/>
</dbReference>
<comment type="similarity">
    <text evidence="1">Belongs to the methyltransferase superfamily.</text>
</comment>
<evidence type="ECO:0000256" key="2">
    <source>
        <dbReference type="ARBA" id="ARBA00022603"/>
    </source>
</evidence>
<keyword evidence="7" id="KW-1185">Reference proteome</keyword>
<dbReference type="FunFam" id="3.40.50.150:FF:000110">
    <property type="entry name" value="methyltransferase-like protein 13 isoform X1"/>
    <property type="match status" value="1"/>
</dbReference>
<dbReference type="Proteomes" id="UP000285301">
    <property type="component" value="Unassembled WGS sequence"/>
</dbReference>
<gene>
    <name evidence="6" type="ORF">B4U79_03613</name>
</gene>
<evidence type="ECO:0000313" key="7">
    <source>
        <dbReference type="Proteomes" id="UP000285301"/>
    </source>
</evidence>
<dbReference type="OrthoDB" id="411785at2759"/>
<evidence type="ECO:0000259" key="5">
    <source>
        <dbReference type="Pfam" id="PF13847"/>
    </source>
</evidence>
<dbReference type="SUPFAM" id="SSF53335">
    <property type="entry name" value="S-adenosyl-L-methionine-dependent methyltransferases"/>
    <property type="match status" value="2"/>
</dbReference>
<dbReference type="Pfam" id="PF01564">
    <property type="entry name" value="Spermine_synth"/>
    <property type="match status" value="1"/>
</dbReference>
<dbReference type="InterPro" id="IPR025714">
    <property type="entry name" value="Methyltranfer_dom"/>
</dbReference>
<dbReference type="AlphaFoldDB" id="A0A443RF79"/>
<feature type="domain" description="Methyltransferase" evidence="5">
    <location>
        <begin position="46"/>
        <end position="162"/>
    </location>
</feature>
<keyword evidence="4" id="KW-0511">Multifunctional enzyme</keyword>
<dbReference type="Pfam" id="PF13847">
    <property type="entry name" value="Methyltransf_31"/>
    <property type="match status" value="1"/>
</dbReference>
<dbReference type="EMBL" id="NCKU01000849">
    <property type="protein sequence ID" value="RWS13918.1"/>
    <property type="molecule type" value="Genomic_DNA"/>
</dbReference>
<accession>A0A443RF79</accession>